<dbReference type="EMBL" id="ML119649">
    <property type="protein sequence ID" value="RPA86570.1"/>
    <property type="molecule type" value="Genomic_DNA"/>
</dbReference>
<organism evidence="2 3">
    <name type="scientific">Ascobolus immersus RN42</name>
    <dbReference type="NCBI Taxonomy" id="1160509"/>
    <lineage>
        <taxon>Eukaryota</taxon>
        <taxon>Fungi</taxon>
        <taxon>Dikarya</taxon>
        <taxon>Ascomycota</taxon>
        <taxon>Pezizomycotina</taxon>
        <taxon>Pezizomycetes</taxon>
        <taxon>Pezizales</taxon>
        <taxon>Ascobolaceae</taxon>
        <taxon>Ascobolus</taxon>
    </lineage>
</organism>
<proteinExistence type="predicted"/>
<name>A0A3N4IQS0_ASCIM</name>
<evidence type="ECO:0000256" key="1">
    <source>
        <dbReference type="PIRSR" id="PIRSR016184-1"/>
    </source>
</evidence>
<dbReference type="PIRSF" id="PIRSF016184">
    <property type="entry name" value="PhzC_PhzF"/>
    <property type="match status" value="1"/>
</dbReference>
<evidence type="ECO:0000313" key="3">
    <source>
        <dbReference type="Proteomes" id="UP000275078"/>
    </source>
</evidence>
<evidence type="ECO:0000313" key="2">
    <source>
        <dbReference type="EMBL" id="RPA86570.1"/>
    </source>
</evidence>
<feature type="active site" evidence="1">
    <location>
        <position position="52"/>
    </location>
</feature>
<protein>
    <submittedName>
        <fullName evidence="2">Diaminopimelate epimerase-like protein</fullName>
    </submittedName>
</protein>
<accession>A0A3N4IQS0</accession>
<dbReference type="Pfam" id="PF02567">
    <property type="entry name" value="PhzC-PhzF"/>
    <property type="match status" value="1"/>
</dbReference>
<reference evidence="2 3" key="1">
    <citation type="journal article" date="2018" name="Nat. Ecol. Evol.">
        <title>Pezizomycetes genomes reveal the molecular basis of ectomycorrhizal truffle lifestyle.</title>
        <authorList>
            <person name="Murat C."/>
            <person name="Payen T."/>
            <person name="Noel B."/>
            <person name="Kuo A."/>
            <person name="Morin E."/>
            <person name="Chen J."/>
            <person name="Kohler A."/>
            <person name="Krizsan K."/>
            <person name="Balestrini R."/>
            <person name="Da Silva C."/>
            <person name="Montanini B."/>
            <person name="Hainaut M."/>
            <person name="Levati E."/>
            <person name="Barry K.W."/>
            <person name="Belfiori B."/>
            <person name="Cichocki N."/>
            <person name="Clum A."/>
            <person name="Dockter R.B."/>
            <person name="Fauchery L."/>
            <person name="Guy J."/>
            <person name="Iotti M."/>
            <person name="Le Tacon F."/>
            <person name="Lindquist E.A."/>
            <person name="Lipzen A."/>
            <person name="Malagnac F."/>
            <person name="Mello A."/>
            <person name="Molinier V."/>
            <person name="Miyauchi S."/>
            <person name="Poulain J."/>
            <person name="Riccioni C."/>
            <person name="Rubini A."/>
            <person name="Sitrit Y."/>
            <person name="Splivallo R."/>
            <person name="Traeger S."/>
            <person name="Wang M."/>
            <person name="Zifcakova L."/>
            <person name="Wipf D."/>
            <person name="Zambonelli A."/>
            <person name="Paolocci F."/>
            <person name="Nowrousian M."/>
            <person name="Ottonello S."/>
            <person name="Baldrian P."/>
            <person name="Spatafora J.W."/>
            <person name="Henrissat B."/>
            <person name="Nagy L.G."/>
            <person name="Aury J.M."/>
            <person name="Wincker P."/>
            <person name="Grigoriev I.V."/>
            <person name="Bonfante P."/>
            <person name="Martin F.M."/>
        </authorList>
    </citation>
    <scope>NUCLEOTIDE SEQUENCE [LARGE SCALE GENOMIC DNA]</scope>
    <source>
        <strain evidence="2 3">RN42</strain>
    </source>
</reference>
<dbReference type="NCBIfam" id="TIGR00654">
    <property type="entry name" value="PhzF_family"/>
    <property type="match status" value="1"/>
</dbReference>
<dbReference type="InterPro" id="IPR003719">
    <property type="entry name" value="Phenazine_PhzF-like"/>
</dbReference>
<dbReference type="OrthoDB" id="75169at2759"/>
<dbReference type="GO" id="GO:0016853">
    <property type="term" value="F:isomerase activity"/>
    <property type="evidence" value="ECO:0007669"/>
    <property type="project" value="TreeGrafter"/>
</dbReference>
<dbReference type="Proteomes" id="UP000275078">
    <property type="component" value="Unassembled WGS sequence"/>
</dbReference>
<sequence>MAPKAYPYVILDVFTDTPYSGNPLAIVHIKTDADDLTSAQKWKICQEFNLSETVFLHETPATSDKSVVKIEIYAPFDGELPFAGHPTIGTAWYILSGLAGIPRPFDKGISLQVPAGNIPITISPDKRKAKAQVPVDYKEHEPFFTSRLKDEQMCLAPEDFENGKDGAESIISAVKGMSWILLPVTSLEALGNLQPYAKPMELPPAYLGAWDGALMVLAYHVTERDEANDVITARTRMFWAEGREDAATGSASVAFASYLAKNRGKHTKVEITQGVEMGRKSLISVDVVLKDGEVSKVALEGEAVQIMQGTLSPPGV</sequence>
<gene>
    <name evidence="2" type="ORF">BJ508DRAFT_411244</name>
</gene>
<keyword evidence="3" id="KW-1185">Reference proteome</keyword>
<dbReference type="SUPFAM" id="SSF54506">
    <property type="entry name" value="Diaminopimelate epimerase-like"/>
    <property type="match status" value="1"/>
</dbReference>
<dbReference type="GO" id="GO:0005737">
    <property type="term" value="C:cytoplasm"/>
    <property type="evidence" value="ECO:0007669"/>
    <property type="project" value="TreeGrafter"/>
</dbReference>
<dbReference type="Gene3D" id="3.10.310.10">
    <property type="entry name" value="Diaminopimelate Epimerase, Chain A, domain 1"/>
    <property type="match status" value="2"/>
</dbReference>
<dbReference type="PANTHER" id="PTHR13774">
    <property type="entry name" value="PHENAZINE BIOSYNTHESIS PROTEIN"/>
    <property type="match status" value="1"/>
</dbReference>
<dbReference type="PANTHER" id="PTHR13774:SF32">
    <property type="entry name" value="ANTISENSE-ENHANCING SEQUENCE 1"/>
    <property type="match status" value="1"/>
</dbReference>
<dbReference type="AlphaFoldDB" id="A0A3N4IQS0"/>
<dbReference type="STRING" id="1160509.A0A3N4IQS0"/>